<evidence type="ECO:0000313" key="4">
    <source>
        <dbReference type="Proteomes" id="UP000641910"/>
    </source>
</evidence>
<feature type="domain" description="Aminoglycoside phosphotransferase" evidence="2">
    <location>
        <begin position="43"/>
        <end position="281"/>
    </location>
</feature>
<name>A0ABS0QIF2_THEVU</name>
<feature type="region of interest" description="Disordered" evidence="1">
    <location>
        <begin position="364"/>
        <end position="393"/>
    </location>
</feature>
<dbReference type="Pfam" id="PF01636">
    <property type="entry name" value="APH"/>
    <property type="match status" value="1"/>
</dbReference>
<evidence type="ECO:0000313" key="3">
    <source>
        <dbReference type="EMBL" id="MBH8589056.1"/>
    </source>
</evidence>
<protein>
    <submittedName>
        <fullName evidence="3">Phosphotransferase</fullName>
    </submittedName>
</protein>
<dbReference type="Gene3D" id="3.90.1200.10">
    <property type="match status" value="1"/>
</dbReference>
<feature type="compositionally biased region" description="Basic and acidic residues" evidence="1">
    <location>
        <begin position="364"/>
        <end position="379"/>
    </location>
</feature>
<accession>A0ABS0QIF2</accession>
<dbReference type="PANTHER" id="PTHR39179:SF3">
    <property type="entry name" value="COTS-RELATED PROTEIN"/>
    <property type="match status" value="1"/>
</dbReference>
<keyword evidence="4" id="KW-1185">Reference proteome</keyword>
<reference evidence="3 4" key="1">
    <citation type="submission" date="2020-12" db="EMBL/GenBank/DDBJ databases">
        <title>WGS of Thermoactinomyces spp.</title>
        <authorList>
            <person name="Cheng K."/>
        </authorList>
    </citation>
    <scope>NUCLEOTIDE SEQUENCE [LARGE SCALE GENOMIC DNA]</scope>
    <source>
        <strain evidence="4">CICC 10650\ACCC 41061</strain>
    </source>
</reference>
<dbReference type="InterPro" id="IPR011009">
    <property type="entry name" value="Kinase-like_dom_sf"/>
</dbReference>
<evidence type="ECO:0000256" key="1">
    <source>
        <dbReference type="SAM" id="MobiDB-lite"/>
    </source>
</evidence>
<evidence type="ECO:0000259" key="2">
    <source>
        <dbReference type="Pfam" id="PF01636"/>
    </source>
</evidence>
<sequence>MPVLKNKEEWAFLTGEERLDDWIRYHYGLDLVSVEPVGGVLKLETDQGFFVLKRVRMREKDRWQQIARLADFLSMEKGLSFRMPNPVRTKRKKIFFDGYRYPYVLLPWLEGETPQLNKAEEWRQLSRGMASFHLATAGFETRKMPDPWNRIGKWGDWWLQVYKEMEIFHLAARWTAVPTELDEIWRKVSHYSLGLMKNLLKYSVKTGLDRLCLETEKFGNISHGRWHRRNLLIQPDGAFALIDWNEMVADVRAADLADWLMYAYGRTQSPEVIKIILSGYQEASELTDADYALIYARLLFPGQLVRHLRNVYLNEKKPGDFTVRLVHQAIQTEQKKANLLKCYAQLARDHFHASFPEIDWIHKKEDPVPEGGDHYRENDNDWEEDSFSNDPYS</sequence>
<dbReference type="RefSeq" id="WP_170151257.1">
    <property type="nucleotide sequence ID" value="NZ_JACEIS010000007.1"/>
</dbReference>
<dbReference type="SUPFAM" id="SSF56112">
    <property type="entry name" value="Protein kinase-like (PK-like)"/>
    <property type="match status" value="1"/>
</dbReference>
<dbReference type="Proteomes" id="UP000641910">
    <property type="component" value="Unassembled WGS sequence"/>
</dbReference>
<dbReference type="Gene3D" id="3.30.200.20">
    <property type="entry name" value="Phosphorylase Kinase, domain 1"/>
    <property type="match status" value="1"/>
</dbReference>
<organism evidence="3 4">
    <name type="scientific">Thermoactinomyces vulgaris</name>
    <dbReference type="NCBI Taxonomy" id="2026"/>
    <lineage>
        <taxon>Bacteria</taxon>
        <taxon>Bacillati</taxon>
        <taxon>Bacillota</taxon>
        <taxon>Bacilli</taxon>
        <taxon>Bacillales</taxon>
        <taxon>Thermoactinomycetaceae</taxon>
        <taxon>Thermoactinomyces</taxon>
    </lineage>
</organism>
<dbReference type="InterPro" id="IPR002575">
    <property type="entry name" value="Aminoglycoside_PTrfase"/>
</dbReference>
<proteinExistence type="predicted"/>
<dbReference type="PANTHER" id="PTHR39179">
    <property type="entry name" value="SPORE COAT PROTEIN I"/>
    <property type="match status" value="1"/>
</dbReference>
<gene>
    <name evidence="3" type="ORF">I8U22_09585</name>
</gene>
<dbReference type="EMBL" id="JAECVU010000005">
    <property type="protein sequence ID" value="MBH8589056.1"/>
    <property type="molecule type" value="Genomic_DNA"/>
</dbReference>
<dbReference type="InterPro" id="IPR047175">
    <property type="entry name" value="CotS-like"/>
</dbReference>
<comment type="caution">
    <text evidence="3">The sequence shown here is derived from an EMBL/GenBank/DDBJ whole genome shotgun (WGS) entry which is preliminary data.</text>
</comment>